<protein>
    <submittedName>
        <fullName evidence="2">Outer membrane protein assembly factor BamC</fullName>
    </submittedName>
</protein>
<proteinExistence type="predicted"/>
<dbReference type="EMBL" id="CP058554">
    <property type="protein sequence ID" value="QMV74718.1"/>
    <property type="molecule type" value="Genomic_DNA"/>
</dbReference>
<keyword evidence="3" id="KW-1185">Reference proteome</keyword>
<evidence type="ECO:0000313" key="2">
    <source>
        <dbReference type="EMBL" id="QMV74718.1"/>
    </source>
</evidence>
<dbReference type="PROSITE" id="PS51257">
    <property type="entry name" value="PROKAR_LIPOPROTEIN"/>
    <property type="match status" value="1"/>
</dbReference>
<evidence type="ECO:0000256" key="1">
    <source>
        <dbReference type="SAM" id="SignalP"/>
    </source>
</evidence>
<evidence type="ECO:0000313" key="3">
    <source>
        <dbReference type="Proteomes" id="UP000515240"/>
    </source>
</evidence>
<dbReference type="InterPro" id="IPR042268">
    <property type="entry name" value="BamC_C"/>
</dbReference>
<feature type="chain" id="PRO_5028836250" evidence="1">
    <location>
        <begin position="18"/>
        <end position="368"/>
    </location>
</feature>
<sequence length="368" mass="40879">MNSLAKLSMLSLSVALAACSTGNILEGDKIDYKGATKGPTLEVPPDLTQLSKDSRYVVPGGAVSAAAYQVQKDAAPKGTANTAASQIGDVQIERDGNQRWLVIDRSADKVWEPVKDFWQESGFALTIERPDIGIMETDWAENRAKLPQDFIRRSIGKVFDSIYSTGEQDKFRTRIERRPDGKTEVYVSHRGMEEVYSNKEKDSTIWQPRKADPELETEFLRRIMIKLGVSEEQSRAIAAAPLAPVSTSKIASAADGSPVLQVSDPFDRTWRRVGLALDRTGFTVEDRDRSQGVYFVRYIDPTDLNKKPDGFFAKIFNRNPDAPDPIKYRIQVKSEANTSNVTVLNESGKADTSANAQRILKVLADDMK</sequence>
<keyword evidence="1" id="KW-0732">Signal</keyword>
<reference evidence="2 3" key="1">
    <citation type="journal article" date="2020" name="G3 (Bethesda)">
        <title>CeMbio - The Caenorhabditis elegans Microbiome Resource.</title>
        <authorList>
            <person name="Dirksen P."/>
            <person name="Assie A."/>
            <person name="Zimmermann J."/>
            <person name="Zhang F."/>
            <person name="Tietje A.M."/>
            <person name="Marsh S.A."/>
            <person name="Felix M.A."/>
            <person name="Shapira M."/>
            <person name="Kaleta C."/>
            <person name="Schulenburg H."/>
            <person name="Samuel B."/>
        </authorList>
    </citation>
    <scope>NUCLEOTIDE SEQUENCE [LARGE SCALE GENOMIC DNA]</scope>
    <source>
        <strain evidence="2 3">BIGb0172</strain>
    </source>
</reference>
<dbReference type="Proteomes" id="UP000515240">
    <property type="component" value="Chromosome"/>
</dbReference>
<accession>A0A7G5EL43</accession>
<gene>
    <name evidence="2" type="primary">bamC</name>
    <name evidence="2" type="ORF">HS961_18800</name>
</gene>
<organism evidence="2 3">
    <name type="scientific">Comamonas piscis</name>
    <dbReference type="NCBI Taxonomy" id="1562974"/>
    <lineage>
        <taxon>Bacteria</taxon>
        <taxon>Pseudomonadati</taxon>
        <taxon>Pseudomonadota</taxon>
        <taxon>Betaproteobacteria</taxon>
        <taxon>Burkholderiales</taxon>
        <taxon>Comamonadaceae</taxon>
        <taxon>Comamonas</taxon>
    </lineage>
</organism>
<dbReference type="AlphaFoldDB" id="A0A7G5EL43"/>
<dbReference type="Gene3D" id="3.30.310.170">
    <property type="entry name" value="Outer membrane protein assembly factor BamC"/>
    <property type="match status" value="1"/>
</dbReference>
<dbReference type="KEGG" id="cpis:HS961_18800"/>
<name>A0A7G5EL43_9BURK</name>
<dbReference type="InterPro" id="IPR010653">
    <property type="entry name" value="NlpB/DapX"/>
</dbReference>
<dbReference type="Pfam" id="PF06804">
    <property type="entry name" value="Lipoprotein_18"/>
    <property type="match status" value="1"/>
</dbReference>
<feature type="signal peptide" evidence="1">
    <location>
        <begin position="1"/>
        <end position="17"/>
    </location>
</feature>
<dbReference type="RefSeq" id="WP_182324604.1">
    <property type="nucleotide sequence ID" value="NZ_CP058554.1"/>
</dbReference>